<feature type="region of interest" description="Disordered" evidence="11">
    <location>
        <begin position="84"/>
        <end position="180"/>
    </location>
</feature>
<dbReference type="PROSITE" id="PS50157">
    <property type="entry name" value="ZINC_FINGER_C2H2_2"/>
    <property type="match status" value="5"/>
</dbReference>
<dbReference type="PROSITE" id="PS00028">
    <property type="entry name" value="ZINC_FINGER_C2H2_1"/>
    <property type="match status" value="5"/>
</dbReference>
<dbReference type="OrthoDB" id="9451254at2759"/>
<organism>
    <name type="scientific">Ixodes scapularis</name>
    <name type="common">Black-legged tick</name>
    <name type="synonym">Deer tick</name>
    <dbReference type="NCBI Taxonomy" id="6945"/>
    <lineage>
        <taxon>Eukaryota</taxon>
        <taxon>Metazoa</taxon>
        <taxon>Ecdysozoa</taxon>
        <taxon>Arthropoda</taxon>
        <taxon>Chelicerata</taxon>
        <taxon>Arachnida</taxon>
        <taxon>Acari</taxon>
        <taxon>Parasitiformes</taxon>
        <taxon>Ixodida</taxon>
        <taxon>Ixodoidea</taxon>
        <taxon>Ixodidae</taxon>
        <taxon>Ixodinae</taxon>
        <taxon>Ixodes</taxon>
    </lineage>
</organism>
<feature type="compositionally biased region" description="Acidic residues" evidence="11">
    <location>
        <begin position="582"/>
        <end position="593"/>
    </location>
</feature>
<dbReference type="SUPFAM" id="SSF57667">
    <property type="entry name" value="beta-beta-alpha zinc fingers"/>
    <property type="match status" value="4"/>
</dbReference>
<comment type="subcellular location">
    <subcellularLocation>
        <location evidence="1">Nucleus</location>
    </subcellularLocation>
</comment>
<keyword evidence="5" id="KW-0862">Zinc</keyword>
<evidence type="ECO:0000256" key="2">
    <source>
        <dbReference type="ARBA" id="ARBA00022723"/>
    </source>
</evidence>
<evidence type="ECO:0000313" key="14">
    <source>
        <dbReference type="EnsemblMetazoa" id="ISCW019203-PA"/>
    </source>
</evidence>
<dbReference type="EMBL" id="ABJB010808064">
    <property type="status" value="NOT_ANNOTATED_CDS"/>
    <property type="molecule type" value="Genomic_DNA"/>
</dbReference>
<dbReference type="VEuPathDB" id="VectorBase:ISCW019203"/>
<feature type="domain" description="C2H2-type" evidence="12">
    <location>
        <begin position="444"/>
        <end position="472"/>
    </location>
</feature>
<feature type="domain" description="C2H2-type" evidence="12">
    <location>
        <begin position="683"/>
        <end position="707"/>
    </location>
</feature>
<dbReference type="EMBL" id="ABJB010856691">
    <property type="status" value="NOT_ANNOTATED_CDS"/>
    <property type="molecule type" value="Genomic_DNA"/>
</dbReference>
<keyword evidence="8" id="KW-0804">Transcription</keyword>
<dbReference type="GO" id="GO:0000978">
    <property type="term" value="F:RNA polymerase II cis-regulatory region sequence-specific DNA binding"/>
    <property type="evidence" value="ECO:0000318"/>
    <property type="project" value="GO_Central"/>
</dbReference>
<proteinExistence type="predicted"/>
<dbReference type="FunFam" id="3.30.160.60:FF:000100">
    <property type="entry name" value="Zinc finger 45-like"/>
    <property type="match status" value="1"/>
</dbReference>
<dbReference type="SMART" id="SM00355">
    <property type="entry name" value="ZnF_C2H2"/>
    <property type="match status" value="8"/>
</dbReference>
<feature type="region of interest" description="Disordered" evidence="11">
    <location>
        <begin position="499"/>
        <end position="523"/>
    </location>
</feature>
<evidence type="ECO:0000256" key="11">
    <source>
        <dbReference type="SAM" id="MobiDB-lite"/>
    </source>
</evidence>
<dbReference type="GO" id="GO:0008270">
    <property type="term" value="F:zinc ion binding"/>
    <property type="evidence" value="ECO:0007669"/>
    <property type="project" value="UniProtKB-KW"/>
</dbReference>
<feature type="compositionally biased region" description="Basic and acidic residues" evidence="11">
    <location>
        <begin position="156"/>
        <end position="175"/>
    </location>
</feature>
<feature type="domain" description="C2H2-type" evidence="12">
    <location>
        <begin position="416"/>
        <end position="443"/>
    </location>
</feature>
<protein>
    <submittedName>
        <fullName evidence="13 14">Zinc finger protein, putative</fullName>
    </submittedName>
</protein>
<dbReference type="PaxDb" id="6945-B7PMS9"/>
<dbReference type="VEuPathDB" id="VectorBase:ISCI019203"/>
<dbReference type="Gene3D" id="3.30.160.60">
    <property type="entry name" value="Classic Zinc Finger"/>
    <property type="match status" value="5"/>
</dbReference>
<dbReference type="EMBL" id="DS749101">
    <property type="protein sequence ID" value="EEC07901.1"/>
    <property type="molecule type" value="Genomic_DNA"/>
</dbReference>
<evidence type="ECO:0000256" key="7">
    <source>
        <dbReference type="ARBA" id="ARBA00023125"/>
    </source>
</evidence>
<keyword evidence="3" id="KW-0677">Repeat</keyword>
<dbReference type="FunFam" id="3.30.160.60:FF:001228">
    <property type="entry name" value="Zinc finger protein 236"/>
    <property type="match status" value="1"/>
</dbReference>
<dbReference type="HOGENOM" id="CLU_334101_0_0_1"/>
<dbReference type="PANTHER" id="PTHR24377">
    <property type="entry name" value="IP01015P-RELATED"/>
    <property type="match status" value="1"/>
</dbReference>
<evidence type="ECO:0000256" key="4">
    <source>
        <dbReference type="ARBA" id="ARBA00022771"/>
    </source>
</evidence>
<name>B7PMS9_IXOSC</name>
<dbReference type="EnsemblMetazoa" id="ISCW019203-RA">
    <property type="protein sequence ID" value="ISCW019203-PA"/>
    <property type="gene ID" value="ISCW019203"/>
</dbReference>
<dbReference type="EMBL" id="ABJB011009864">
    <property type="status" value="NOT_ANNOTATED_CDS"/>
    <property type="molecule type" value="Genomic_DNA"/>
</dbReference>
<feature type="compositionally biased region" description="Basic and acidic residues" evidence="11">
    <location>
        <begin position="659"/>
        <end position="671"/>
    </location>
</feature>
<keyword evidence="9" id="KW-0539">Nucleus</keyword>
<reference evidence="14" key="2">
    <citation type="submission" date="2020-05" db="UniProtKB">
        <authorList>
            <consortium name="EnsemblMetazoa"/>
        </authorList>
    </citation>
    <scope>IDENTIFICATION</scope>
    <source>
        <strain evidence="14">wikel</strain>
    </source>
</reference>
<evidence type="ECO:0000256" key="10">
    <source>
        <dbReference type="PROSITE-ProRule" id="PRU00042"/>
    </source>
</evidence>
<dbReference type="EMBL" id="ABJB010842130">
    <property type="status" value="NOT_ANNOTATED_CDS"/>
    <property type="molecule type" value="Genomic_DNA"/>
</dbReference>
<feature type="region of interest" description="Disordered" evidence="11">
    <location>
        <begin position="542"/>
        <end position="602"/>
    </location>
</feature>
<keyword evidence="6" id="KW-0805">Transcription regulation</keyword>
<dbReference type="InterPro" id="IPR050826">
    <property type="entry name" value="Krueppel_C2H2_ZnFinger"/>
</dbReference>
<feature type="region of interest" description="Disordered" evidence="11">
    <location>
        <begin position="623"/>
        <end position="675"/>
    </location>
</feature>
<evidence type="ECO:0000313" key="13">
    <source>
        <dbReference type="EMBL" id="EEC07901.1"/>
    </source>
</evidence>
<sequence length="855" mass="91016">MILPCDVSSHVSTSASSSSMHPCAMPSSLTVSPPPLFSMDPSHQSPEQLMAHRRTPAAKPYSCEQCGRGFKYLHTLRFHIKTTHDSAAPAVEPRLSRLRRDAPPASDVGFGSADRSDLADAREEDLSVHRGPEGPRPEPDGHPEFPQDVSPQRPAAPERDPATASIKKEAAEHQDTSYGTAAKLEDAASRMGGLARMGSMPSPPPLLGVGVDSWRGVKLQSEVPLAIKVDAVNPLTEQQYTLYKCGVCGETHPALRALCDHLEGHVRAAKEHHCDKCGAVFKWRSQLLVHEQVHQVIEGKGAGLSLPPGSLLGTLPDALIGEPRVSFDQALQLQLAGQQLLPGFLQHGALPNLAMGLPPLSLAGTTSSAGHPPSPSLAEFSSGPATTSSRGNGSTKSAGGSLSTQEGGAGGARLPFQCSYCSKSFDRIFSLQRHERIHTGVKPCYCKACGRGFSERRNLRHHIIRFHSDVSQRDQLRRRRRAAAARSRVAATAASANCAGAGAHSDGASAASGTGGTTPPAPSSLKLVSFLKKTAECDGAGEARKPAVVTGNRRKKGKPMRYGPAVVEEAAEDCAADKGSDDAPDDDATTEEGDGSRGEADEALNPYSKEEMATWMQLGKQLGNNASSCENGDATSPEASTKASLQGQGPFYPSFNPRPDPEERRNDDEAGKPQLGPDGKCVYSCSYCYKSFSSTSDLSRHMDLHEGVLQHACHTCGHYAATSLDLSRHEGTREHLTRRQNACHVCGRGFDSRSLLDGHAFDCCAGSDAQDLSKSNVQYDERTSRPVCAEANNNDRKFKSRNGRLSPLDVQPATAYPVASELLPGDLGQLSATFFPRSASVGAPFSAIRSLDSPP</sequence>
<dbReference type="VEuPathDB" id="VectorBase:ISCP_034115"/>
<feature type="compositionally biased region" description="Polar residues" evidence="11">
    <location>
        <begin position="383"/>
        <end position="406"/>
    </location>
</feature>
<evidence type="ECO:0000256" key="9">
    <source>
        <dbReference type="ARBA" id="ARBA00023242"/>
    </source>
</evidence>
<evidence type="ECO:0000256" key="1">
    <source>
        <dbReference type="ARBA" id="ARBA00004123"/>
    </source>
</evidence>
<evidence type="ECO:0000256" key="6">
    <source>
        <dbReference type="ARBA" id="ARBA00023015"/>
    </source>
</evidence>
<dbReference type="Pfam" id="PF00096">
    <property type="entry name" value="zf-C2H2"/>
    <property type="match status" value="2"/>
</dbReference>
<feature type="compositionally biased region" description="Basic and acidic residues" evidence="11">
    <location>
        <begin position="114"/>
        <end position="145"/>
    </location>
</feature>
<keyword evidence="15" id="KW-1185">Reference proteome</keyword>
<evidence type="ECO:0000256" key="8">
    <source>
        <dbReference type="ARBA" id="ARBA00023163"/>
    </source>
</evidence>
<accession>B7PMS9</accession>
<evidence type="ECO:0000256" key="3">
    <source>
        <dbReference type="ARBA" id="ARBA00022737"/>
    </source>
</evidence>
<gene>
    <name evidence="13" type="ORF">IscW_ISCW019203</name>
</gene>
<dbReference type="InParanoid" id="B7PMS9"/>
<feature type="region of interest" description="Disordered" evidence="11">
    <location>
        <begin position="364"/>
        <end position="408"/>
    </location>
</feature>
<dbReference type="Proteomes" id="UP000001555">
    <property type="component" value="Unassembled WGS sequence"/>
</dbReference>
<evidence type="ECO:0000256" key="5">
    <source>
        <dbReference type="ARBA" id="ARBA00022833"/>
    </source>
</evidence>
<dbReference type="InterPro" id="IPR013087">
    <property type="entry name" value="Znf_C2H2_type"/>
</dbReference>
<feature type="compositionally biased region" description="Low complexity" evidence="11">
    <location>
        <begin position="499"/>
        <end position="512"/>
    </location>
</feature>
<evidence type="ECO:0000313" key="15">
    <source>
        <dbReference type="Proteomes" id="UP000001555"/>
    </source>
</evidence>
<dbReference type="GO" id="GO:0006355">
    <property type="term" value="P:regulation of DNA-templated transcription"/>
    <property type="evidence" value="ECO:0000318"/>
    <property type="project" value="GO_Central"/>
</dbReference>
<feature type="compositionally biased region" description="Polar residues" evidence="11">
    <location>
        <begin position="623"/>
        <end position="647"/>
    </location>
</feature>
<dbReference type="GO" id="GO:0000981">
    <property type="term" value="F:DNA-binding transcription factor activity, RNA polymerase II-specific"/>
    <property type="evidence" value="ECO:0000318"/>
    <property type="project" value="GO_Central"/>
</dbReference>
<dbReference type="AlphaFoldDB" id="B7PMS9"/>
<evidence type="ECO:0000259" key="12">
    <source>
        <dbReference type="PROSITE" id="PS50157"/>
    </source>
</evidence>
<reference evidence="13 15" key="1">
    <citation type="submission" date="2008-03" db="EMBL/GenBank/DDBJ databases">
        <title>Annotation of Ixodes scapularis.</title>
        <authorList>
            <consortium name="Ixodes scapularis Genome Project Consortium"/>
            <person name="Caler E."/>
            <person name="Hannick L.I."/>
            <person name="Bidwell S."/>
            <person name="Joardar V."/>
            <person name="Thiagarajan M."/>
            <person name="Amedeo P."/>
            <person name="Galinsky K.J."/>
            <person name="Schobel S."/>
            <person name="Inman J."/>
            <person name="Hostetler J."/>
            <person name="Miller J."/>
            <person name="Hammond M."/>
            <person name="Megy K."/>
            <person name="Lawson D."/>
            <person name="Kodira C."/>
            <person name="Sutton G."/>
            <person name="Meyer J."/>
            <person name="Hill C.A."/>
            <person name="Birren B."/>
            <person name="Nene V."/>
            <person name="Collins F."/>
            <person name="Alarcon-Chaidez F."/>
            <person name="Wikel S."/>
            <person name="Strausberg R."/>
        </authorList>
    </citation>
    <scope>NUCLEOTIDE SEQUENCE [LARGE SCALE GENOMIC DNA]</scope>
    <source>
        <strain evidence="15">Wikel</strain>
        <strain evidence="13">Wikel colony</strain>
    </source>
</reference>
<dbReference type="GO" id="GO:0005634">
    <property type="term" value="C:nucleus"/>
    <property type="evidence" value="ECO:0007669"/>
    <property type="project" value="UniProtKB-SubCell"/>
</dbReference>
<keyword evidence="4 10" id="KW-0863">Zinc-finger</keyword>
<dbReference type="InterPro" id="IPR036236">
    <property type="entry name" value="Znf_C2H2_sf"/>
</dbReference>
<dbReference type="EMBL" id="ABJB010304922">
    <property type="status" value="NOT_ANNOTATED_CDS"/>
    <property type="molecule type" value="Genomic_DNA"/>
</dbReference>
<feature type="domain" description="C2H2-type" evidence="12">
    <location>
        <begin position="272"/>
        <end position="294"/>
    </location>
</feature>
<keyword evidence="2" id="KW-0479">Metal-binding</keyword>
<keyword evidence="7" id="KW-0238">DNA-binding</keyword>
<feature type="domain" description="C2H2-type" evidence="12">
    <location>
        <begin position="61"/>
        <end position="89"/>
    </location>
</feature>